<evidence type="ECO:0000259" key="2">
    <source>
        <dbReference type="PROSITE" id="PS50821"/>
    </source>
</evidence>
<dbReference type="InterPro" id="IPR036397">
    <property type="entry name" value="RNaseH_sf"/>
</dbReference>
<protein>
    <submittedName>
        <fullName evidence="4">Otiwi3</fullName>
    </submittedName>
</protein>
<dbReference type="SUPFAM" id="SSF101690">
    <property type="entry name" value="PAZ domain"/>
    <property type="match status" value="1"/>
</dbReference>
<evidence type="ECO:0000256" key="1">
    <source>
        <dbReference type="RuleBase" id="RU361178"/>
    </source>
</evidence>
<dbReference type="GO" id="GO:0003723">
    <property type="term" value="F:RNA binding"/>
    <property type="evidence" value="ECO:0007669"/>
    <property type="project" value="InterPro"/>
</dbReference>
<proteinExistence type="evidence at transcript level"/>
<evidence type="ECO:0000313" key="4">
    <source>
        <dbReference type="EMBL" id="AEX87965.1"/>
    </source>
</evidence>
<dbReference type="InterPro" id="IPR003165">
    <property type="entry name" value="Piwi"/>
</dbReference>
<dbReference type="Pfam" id="PF02170">
    <property type="entry name" value="PAZ"/>
    <property type="match status" value="1"/>
</dbReference>
<dbReference type="InterPro" id="IPR003100">
    <property type="entry name" value="PAZ_dom"/>
</dbReference>
<dbReference type="PROSITE" id="PS50821">
    <property type="entry name" value="PAZ"/>
    <property type="match status" value="1"/>
</dbReference>
<dbReference type="AlphaFoldDB" id="H2DH96"/>
<dbReference type="SUPFAM" id="SSF53098">
    <property type="entry name" value="Ribonuclease H-like"/>
    <property type="match status" value="1"/>
</dbReference>
<evidence type="ECO:0000259" key="3">
    <source>
        <dbReference type="PROSITE" id="PS50822"/>
    </source>
</evidence>
<dbReference type="InterPro" id="IPR036085">
    <property type="entry name" value="PAZ_dom_sf"/>
</dbReference>
<comment type="similarity">
    <text evidence="1">Belongs to the argonaute family.</text>
</comment>
<sequence length="684" mass="78856">MHIKSTKIVRFIKQSMMGRTMKSKLFGLNLQSNMTLNLMRKMDFERIGRNCFNPKAAKSISNHNLEVWPGFYSAMQKLESGPLIMLDLTNKVVRKDTVLSFIEELESANKSRETIQDEMKGKIVVTSYGQSKKTYRVDRIDFDRTPCSSFKNAEDQDVQFGRYYKDKYNVNIKNRTQPVLVSISERSGQEIVLIPEICEMTGLTDSQRANFNLMKDLSHILHKDANIRKNEAQELIKQLQNQEKIRKIINEWKIDFEQQPFQLEGQRITGGQVLMGQNASGQRSTFNIDCNPQDFDRNIQQEMFNQIPLKTWGIFFEQNNQKDADAFVRELQKCLEQFKYKADKPQLFCIQGRGYQAWENELKKKLNPSVSAIVLIAPGQKGKSPIYDQVKKLLIQNLPVPSQVILAQTISKGKNLRSIINKVVIQINAKIGGEPWALTDMPFLNQPTMIVGYDVHHKKKQKSLLAICATINQQANRYWSKVFEQKGEFEEIAKELEQVIIEAMEAFKTHNKIFPKQVVFYRDGVGESQKSLILTNEIDQIHSALNKLGVKDSCKFIFVMVNKRVKTKFMLDTNGRLENPKCGTVVDHSVTPSEYYDFFLVSQICRTGVATPSHYTVLYDGIKSKAEDIIKLTYRLCYLYYNYSGPVKIPAPVKYADKLAKMMGERGNIQPHNHYEKIKGLYYI</sequence>
<dbReference type="EMBL" id="JN604934">
    <property type="protein sequence ID" value="AEX87965.1"/>
    <property type="molecule type" value="mRNA"/>
</dbReference>
<dbReference type="Gene3D" id="2.170.260.10">
    <property type="entry name" value="paz domain"/>
    <property type="match status" value="1"/>
</dbReference>
<dbReference type="Pfam" id="PF02171">
    <property type="entry name" value="Piwi"/>
    <property type="match status" value="1"/>
</dbReference>
<organism evidence="4">
    <name type="scientific">Oxytricha trifallax</name>
    <name type="common">Sterkiella histriomuscorum</name>
    <dbReference type="NCBI Taxonomy" id="94289"/>
    <lineage>
        <taxon>Eukaryota</taxon>
        <taxon>Sar</taxon>
        <taxon>Alveolata</taxon>
        <taxon>Ciliophora</taxon>
        <taxon>Intramacronucleata</taxon>
        <taxon>Spirotrichea</taxon>
        <taxon>Stichotrichia</taxon>
        <taxon>Sporadotrichida</taxon>
        <taxon>Oxytrichidae</taxon>
        <taxon>Stylonychinae</taxon>
        <taxon>Sterkiella</taxon>
    </lineage>
</organism>
<dbReference type="PANTHER" id="PTHR22891">
    <property type="entry name" value="EUKARYOTIC TRANSLATION INITIATION FACTOR 2C"/>
    <property type="match status" value="1"/>
</dbReference>
<dbReference type="CDD" id="cd04658">
    <property type="entry name" value="Piwi_piwi-like_Euk"/>
    <property type="match status" value="1"/>
</dbReference>
<dbReference type="CDD" id="cd02845">
    <property type="entry name" value="PAZ_piwi_like"/>
    <property type="match status" value="1"/>
</dbReference>
<name>H2DH96_OXYTR</name>
<dbReference type="Gene3D" id="3.30.420.10">
    <property type="entry name" value="Ribonuclease H-like superfamily/Ribonuclease H"/>
    <property type="match status" value="1"/>
</dbReference>
<dbReference type="Gene3D" id="3.40.50.2300">
    <property type="match status" value="1"/>
</dbReference>
<accession>H2DH96</accession>
<dbReference type="PROSITE" id="PS50822">
    <property type="entry name" value="PIWI"/>
    <property type="match status" value="1"/>
</dbReference>
<reference evidence="4" key="1">
    <citation type="journal article" date="2012" name="Cell">
        <title>Piwi-Interacting RNAs Protect DNA against Loss during Oxytricha Genome Rearrangement.</title>
        <authorList>
            <person name="Fang W."/>
            <person name="Wang X."/>
            <person name="Brachi J.R."/>
            <person name="Nowacki M."/>
            <person name="Landweber L.F."/>
        </authorList>
    </citation>
    <scope>NUCLEOTIDE SEQUENCE</scope>
</reference>
<dbReference type="InterPro" id="IPR012337">
    <property type="entry name" value="RNaseH-like_sf"/>
</dbReference>
<dbReference type="SMART" id="SM00949">
    <property type="entry name" value="PAZ"/>
    <property type="match status" value="1"/>
</dbReference>
<feature type="domain" description="PAZ" evidence="2">
    <location>
        <begin position="97"/>
        <end position="202"/>
    </location>
</feature>
<dbReference type="SMART" id="SM00950">
    <property type="entry name" value="Piwi"/>
    <property type="match status" value="1"/>
</dbReference>
<feature type="domain" description="Piwi" evidence="3">
    <location>
        <begin position="372"/>
        <end position="668"/>
    </location>
</feature>